<organism evidence="1 2">
    <name type="scientific">Vespula pensylvanica</name>
    <name type="common">Western yellow jacket</name>
    <name type="synonym">Wasp</name>
    <dbReference type="NCBI Taxonomy" id="30213"/>
    <lineage>
        <taxon>Eukaryota</taxon>
        <taxon>Metazoa</taxon>
        <taxon>Ecdysozoa</taxon>
        <taxon>Arthropoda</taxon>
        <taxon>Hexapoda</taxon>
        <taxon>Insecta</taxon>
        <taxon>Pterygota</taxon>
        <taxon>Neoptera</taxon>
        <taxon>Endopterygota</taxon>
        <taxon>Hymenoptera</taxon>
        <taxon>Apocrita</taxon>
        <taxon>Aculeata</taxon>
        <taxon>Vespoidea</taxon>
        <taxon>Vespidae</taxon>
        <taxon>Vespinae</taxon>
        <taxon>Vespula</taxon>
    </lineage>
</organism>
<gene>
    <name evidence="1" type="ORF">H0235_007186</name>
</gene>
<sequence>MTADREISEAFIRLRPSSHVFGHPTAIGNDRDKFQFVYDRDHDRALAVSSKDAGCFLAWTDYWNMQIYAPSNVTGKGINGFPFESSAPKMVPCFIFYPTRTKNHREPIGKVICDRDFQLRRSPSGTNPRFMENYLLFGKITMLICNARCITLISSVVKQRYWEGGRRD</sequence>
<keyword evidence="2" id="KW-1185">Reference proteome</keyword>
<comment type="caution">
    <text evidence="1">The sequence shown here is derived from an EMBL/GenBank/DDBJ whole genome shotgun (WGS) entry which is preliminary data.</text>
</comment>
<dbReference type="EMBL" id="JACSDY010000005">
    <property type="protein sequence ID" value="KAF7427492.1"/>
    <property type="molecule type" value="Genomic_DNA"/>
</dbReference>
<evidence type="ECO:0000313" key="1">
    <source>
        <dbReference type="EMBL" id="KAF7427492.1"/>
    </source>
</evidence>
<accession>A0A834P490</accession>
<proteinExistence type="predicted"/>
<reference evidence="1" key="1">
    <citation type="journal article" date="2020" name="G3 (Bethesda)">
        <title>High-Quality Assemblies for Three Invasive Social Wasps from the &lt;i&gt;Vespula&lt;/i&gt; Genus.</title>
        <authorList>
            <person name="Harrop T.W.R."/>
            <person name="Guhlin J."/>
            <person name="McLaughlin G.M."/>
            <person name="Permina E."/>
            <person name="Stockwell P."/>
            <person name="Gilligan J."/>
            <person name="Le Lec M.F."/>
            <person name="Gruber M.A.M."/>
            <person name="Quinn O."/>
            <person name="Lovegrove M."/>
            <person name="Duncan E.J."/>
            <person name="Remnant E.J."/>
            <person name="Van Eeckhoven J."/>
            <person name="Graham B."/>
            <person name="Knapp R.A."/>
            <person name="Langford K.W."/>
            <person name="Kronenberg Z."/>
            <person name="Press M.O."/>
            <person name="Eacker S.M."/>
            <person name="Wilson-Rankin E.E."/>
            <person name="Purcell J."/>
            <person name="Lester P.J."/>
            <person name="Dearden P.K."/>
        </authorList>
    </citation>
    <scope>NUCLEOTIDE SEQUENCE</scope>
    <source>
        <strain evidence="1">Volc-1</strain>
    </source>
</reference>
<name>A0A834P490_VESPE</name>
<evidence type="ECO:0000313" key="2">
    <source>
        <dbReference type="Proteomes" id="UP000600918"/>
    </source>
</evidence>
<protein>
    <submittedName>
        <fullName evidence="1">Uncharacterized protein</fullName>
    </submittedName>
</protein>
<dbReference type="Proteomes" id="UP000600918">
    <property type="component" value="Unassembled WGS sequence"/>
</dbReference>
<dbReference type="AlphaFoldDB" id="A0A834P490"/>